<organism evidence="2 3">
    <name type="scientific">Dissophora globulifera</name>
    <dbReference type="NCBI Taxonomy" id="979702"/>
    <lineage>
        <taxon>Eukaryota</taxon>
        <taxon>Fungi</taxon>
        <taxon>Fungi incertae sedis</taxon>
        <taxon>Mucoromycota</taxon>
        <taxon>Mortierellomycotina</taxon>
        <taxon>Mortierellomycetes</taxon>
        <taxon>Mortierellales</taxon>
        <taxon>Mortierellaceae</taxon>
        <taxon>Dissophora</taxon>
    </lineage>
</organism>
<comment type="caution">
    <text evidence="2">The sequence shown here is derived from an EMBL/GenBank/DDBJ whole genome shotgun (WGS) entry which is preliminary data.</text>
</comment>
<reference evidence="2" key="1">
    <citation type="journal article" date="2020" name="Fungal Divers.">
        <title>Resolving the Mortierellaceae phylogeny through synthesis of multi-gene phylogenetics and phylogenomics.</title>
        <authorList>
            <person name="Vandepol N."/>
            <person name="Liber J."/>
            <person name="Desiro A."/>
            <person name="Na H."/>
            <person name="Kennedy M."/>
            <person name="Barry K."/>
            <person name="Grigoriev I.V."/>
            <person name="Miller A.N."/>
            <person name="O'Donnell K."/>
            <person name="Stajich J.E."/>
            <person name="Bonito G."/>
        </authorList>
    </citation>
    <scope>NUCLEOTIDE SEQUENCE</scope>
    <source>
        <strain evidence="2">REB-010B</strain>
    </source>
</reference>
<evidence type="ECO:0000313" key="2">
    <source>
        <dbReference type="EMBL" id="KAG0311236.1"/>
    </source>
</evidence>
<evidence type="ECO:0000313" key="3">
    <source>
        <dbReference type="Proteomes" id="UP000738325"/>
    </source>
</evidence>
<feature type="compositionally biased region" description="Low complexity" evidence="1">
    <location>
        <begin position="158"/>
        <end position="174"/>
    </location>
</feature>
<protein>
    <submittedName>
        <fullName evidence="2">Uncharacterized protein</fullName>
    </submittedName>
</protein>
<dbReference type="Proteomes" id="UP000738325">
    <property type="component" value="Unassembled WGS sequence"/>
</dbReference>
<accession>A0A9P6R756</accession>
<evidence type="ECO:0000256" key="1">
    <source>
        <dbReference type="SAM" id="MobiDB-lite"/>
    </source>
</evidence>
<name>A0A9P6R756_9FUNG</name>
<keyword evidence="3" id="KW-1185">Reference proteome</keyword>
<dbReference type="OrthoDB" id="10039566at2759"/>
<proteinExistence type="predicted"/>
<feature type="region of interest" description="Disordered" evidence="1">
    <location>
        <begin position="152"/>
        <end position="174"/>
    </location>
</feature>
<dbReference type="EMBL" id="JAAAIP010000954">
    <property type="protein sequence ID" value="KAG0311236.1"/>
    <property type="molecule type" value="Genomic_DNA"/>
</dbReference>
<dbReference type="AlphaFoldDB" id="A0A9P6R756"/>
<sequence>MSPGQSSLSYPSATAPIFDLISDFTFSLSGNNSIAVTFKIQLHSDPSVSRGVYQSMVTDSASGGVQFSMTFQPIIKIGNDPKEYFPDWNSVILASPTGGLMPFKVGSDFGLILDRYDRQFPAVAAPTTASTAPTTAVPSPTSTTDAVMYTSPTPSPSPIATTTADPAPPATTVV</sequence>
<gene>
    <name evidence="2" type="ORF">BGZ99_010312</name>
</gene>